<name>A0A7I3Z1Y0_PHYPA</name>
<reference evidence="1 2" key="2">
    <citation type="journal article" date="2018" name="Plant J.">
        <title>The Physcomitrella patens chromosome-scale assembly reveals moss genome structure and evolution.</title>
        <authorList>
            <person name="Lang D."/>
            <person name="Ullrich K.K."/>
            <person name="Murat F."/>
            <person name="Fuchs J."/>
            <person name="Jenkins J."/>
            <person name="Haas F.B."/>
            <person name="Piednoel M."/>
            <person name="Gundlach H."/>
            <person name="Van Bel M."/>
            <person name="Meyberg R."/>
            <person name="Vives C."/>
            <person name="Morata J."/>
            <person name="Symeonidi A."/>
            <person name="Hiss M."/>
            <person name="Muchero W."/>
            <person name="Kamisugi Y."/>
            <person name="Saleh O."/>
            <person name="Blanc G."/>
            <person name="Decker E.L."/>
            <person name="van Gessel N."/>
            <person name="Grimwood J."/>
            <person name="Hayes R.D."/>
            <person name="Graham S.W."/>
            <person name="Gunter L.E."/>
            <person name="McDaniel S.F."/>
            <person name="Hoernstein S.N.W."/>
            <person name="Larsson A."/>
            <person name="Li F.W."/>
            <person name="Perroud P.F."/>
            <person name="Phillips J."/>
            <person name="Ranjan P."/>
            <person name="Rokshar D.S."/>
            <person name="Rothfels C.J."/>
            <person name="Schneider L."/>
            <person name="Shu S."/>
            <person name="Stevenson D.W."/>
            <person name="Thummler F."/>
            <person name="Tillich M."/>
            <person name="Villarreal Aguilar J.C."/>
            <person name="Widiez T."/>
            <person name="Wong G.K."/>
            <person name="Wymore A."/>
            <person name="Zhang Y."/>
            <person name="Zimmer A.D."/>
            <person name="Quatrano R.S."/>
            <person name="Mayer K.F.X."/>
            <person name="Goodstein D."/>
            <person name="Casacuberta J.M."/>
            <person name="Vandepoele K."/>
            <person name="Reski R."/>
            <person name="Cuming A.C."/>
            <person name="Tuskan G.A."/>
            <person name="Maumus F."/>
            <person name="Salse J."/>
            <person name="Schmutz J."/>
            <person name="Rensing S.A."/>
        </authorList>
    </citation>
    <scope>NUCLEOTIDE SEQUENCE [LARGE SCALE GENOMIC DNA]</scope>
    <source>
        <strain evidence="1 2">cv. Gransden 2004</strain>
    </source>
</reference>
<evidence type="ECO:0000313" key="2">
    <source>
        <dbReference type="Proteomes" id="UP000006727"/>
    </source>
</evidence>
<keyword evidence="2" id="KW-1185">Reference proteome</keyword>
<dbReference type="EnsemblPlants" id="Pp3c21_12260V3.1">
    <property type="protein sequence ID" value="PAC:32916662.CDS.1"/>
    <property type="gene ID" value="Pp3c21_12260"/>
</dbReference>
<reference evidence="1 2" key="1">
    <citation type="journal article" date="2008" name="Science">
        <title>The Physcomitrella genome reveals evolutionary insights into the conquest of land by plants.</title>
        <authorList>
            <person name="Rensing S."/>
            <person name="Lang D."/>
            <person name="Zimmer A."/>
            <person name="Terry A."/>
            <person name="Salamov A."/>
            <person name="Shapiro H."/>
            <person name="Nishiyama T."/>
            <person name="Perroud P.-F."/>
            <person name="Lindquist E."/>
            <person name="Kamisugi Y."/>
            <person name="Tanahashi T."/>
            <person name="Sakakibara K."/>
            <person name="Fujita T."/>
            <person name="Oishi K."/>
            <person name="Shin-I T."/>
            <person name="Kuroki Y."/>
            <person name="Toyoda A."/>
            <person name="Suzuki Y."/>
            <person name="Hashimoto A."/>
            <person name="Yamaguchi K."/>
            <person name="Sugano A."/>
            <person name="Kohara Y."/>
            <person name="Fujiyama A."/>
            <person name="Anterola A."/>
            <person name="Aoki S."/>
            <person name="Ashton N."/>
            <person name="Barbazuk W.B."/>
            <person name="Barker E."/>
            <person name="Bennetzen J."/>
            <person name="Bezanilla M."/>
            <person name="Blankenship R."/>
            <person name="Cho S.H."/>
            <person name="Dutcher S."/>
            <person name="Estelle M."/>
            <person name="Fawcett J.A."/>
            <person name="Gundlach H."/>
            <person name="Hanada K."/>
            <person name="Heyl A."/>
            <person name="Hicks K.A."/>
            <person name="Hugh J."/>
            <person name="Lohr M."/>
            <person name="Mayer K."/>
            <person name="Melkozernov A."/>
            <person name="Murata T."/>
            <person name="Nelson D."/>
            <person name="Pils B."/>
            <person name="Prigge M."/>
            <person name="Reiss B."/>
            <person name="Renner T."/>
            <person name="Rombauts S."/>
            <person name="Rushton P."/>
            <person name="Sanderfoot A."/>
            <person name="Schween G."/>
            <person name="Shiu S.-H."/>
            <person name="Stueber K."/>
            <person name="Theodoulou F.L."/>
            <person name="Tu H."/>
            <person name="Van de Peer Y."/>
            <person name="Verrier P.J."/>
            <person name="Waters E."/>
            <person name="Wood A."/>
            <person name="Yang L."/>
            <person name="Cove D."/>
            <person name="Cuming A."/>
            <person name="Hasebe M."/>
            <person name="Lucas S."/>
            <person name="Mishler D.B."/>
            <person name="Reski R."/>
            <person name="Grigoriev I."/>
            <person name="Quatrano R.S."/>
            <person name="Boore J.L."/>
        </authorList>
    </citation>
    <scope>NUCLEOTIDE SEQUENCE [LARGE SCALE GENOMIC DNA]</scope>
    <source>
        <strain evidence="1 2">cv. Gransden 2004</strain>
    </source>
</reference>
<accession>A0A7I3Z1Y0</accession>
<dbReference type="AlphaFoldDB" id="A0A7I3Z1Y0"/>
<proteinExistence type="predicted"/>
<evidence type="ECO:0000313" key="1">
    <source>
        <dbReference type="EnsemblPlants" id="PAC:32916662.CDS.1"/>
    </source>
</evidence>
<protein>
    <submittedName>
        <fullName evidence="1">Uncharacterized protein</fullName>
    </submittedName>
</protein>
<organism evidence="1 2">
    <name type="scientific">Physcomitrium patens</name>
    <name type="common">Spreading-leaved earth moss</name>
    <name type="synonym">Physcomitrella patens</name>
    <dbReference type="NCBI Taxonomy" id="3218"/>
    <lineage>
        <taxon>Eukaryota</taxon>
        <taxon>Viridiplantae</taxon>
        <taxon>Streptophyta</taxon>
        <taxon>Embryophyta</taxon>
        <taxon>Bryophyta</taxon>
        <taxon>Bryophytina</taxon>
        <taxon>Bryopsida</taxon>
        <taxon>Funariidae</taxon>
        <taxon>Funariales</taxon>
        <taxon>Funariaceae</taxon>
        <taxon>Physcomitrium</taxon>
    </lineage>
</organism>
<dbReference type="Gramene" id="Pp3c21_12260V3.1">
    <property type="protein sequence ID" value="PAC:32916662.CDS.1"/>
    <property type="gene ID" value="Pp3c21_12260"/>
</dbReference>
<dbReference type="InParanoid" id="A0A7I3Z1Y0"/>
<dbReference type="EMBL" id="ABEU02000021">
    <property type="status" value="NOT_ANNOTATED_CDS"/>
    <property type="molecule type" value="Genomic_DNA"/>
</dbReference>
<sequence>MRRIAICISPRKYPKYSQPRIHEKSSGSSYIRHDHTGIIVFVAGSVYLSYGEQQWRCSNVEAVELENVCLPVVQHGEMKLGNKKIMISATCEG</sequence>
<dbReference type="Proteomes" id="UP000006727">
    <property type="component" value="Chromosome 21"/>
</dbReference>
<reference evidence="1" key="3">
    <citation type="submission" date="2020-12" db="UniProtKB">
        <authorList>
            <consortium name="EnsemblPlants"/>
        </authorList>
    </citation>
    <scope>IDENTIFICATION</scope>
</reference>